<protein>
    <submittedName>
        <fullName evidence="3">Uncharacterized protein</fullName>
    </submittedName>
</protein>
<feature type="region of interest" description="Disordered" evidence="2">
    <location>
        <begin position="312"/>
        <end position="382"/>
    </location>
</feature>
<feature type="region of interest" description="Disordered" evidence="2">
    <location>
        <begin position="1057"/>
        <end position="1157"/>
    </location>
</feature>
<feature type="region of interest" description="Disordered" evidence="2">
    <location>
        <begin position="411"/>
        <end position="431"/>
    </location>
</feature>
<accession>A0ABD3H7M6</accession>
<dbReference type="GO" id="GO:0003677">
    <property type="term" value="F:DNA binding"/>
    <property type="evidence" value="ECO:0007669"/>
    <property type="project" value="UniProtKB-KW"/>
</dbReference>
<dbReference type="EMBL" id="JBJQOH010000006">
    <property type="protein sequence ID" value="KAL3686154.1"/>
    <property type="molecule type" value="Genomic_DNA"/>
</dbReference>
<feature type="region of interest" description="Disordered" evidence="2">
    <location>
        <begin position="501"/>
        <end position="533"/>
    </location>
</feature>
<dbReference type="PANTHER" id="PTHR33400">
    <property type="entry name" value="ZINC FINGER CCCH DOMAIN-CONTAINING PROTEIN 6-RELATED"/>
    <property type="match status" value="1"/>
</dbReference>
<feature type="compositionally biased region" description="Polar residues" evidence="2">
    <location>
        <begin position="278"/>
        <end position="287"/>
    </location>
</feature>
<feature type="region of interest" description="Disordered" evidence="2">
    <location>
        <begin position="269"/>
        <end position="288"/>
    </location>
</feature>
<dbReference type="Gene3D" id="1.20.930.10">
    <property type="entry name" value="Conserved domain common to transcription factors TFIIS, elongin A, CRSP70"/>
    <property type="match status" value="1"/>
</dbReference>
<keyword evidence="1" id="KW-0238">DNA-binding</keyword>
<evidence type="ECO:0000313" key="4">
    <source>
        <dbReference type="Proteomes" id="UP001633002"/>
    </source>
</evidence>
<feature type="compositionally biased region" description="Basic and acidic residues" evidence="2">
    <location>
        <begin position="1057"/>
        <end position="1070"/>
    </location>
</feature>
<keyword evidence="4" id="KW-1185">Reference proteome</keyword>
<comment type="caution">
    <text evidence="3">The sequence shown here is derived from an EMBL/GenBank/DDBJ whole genome shotgun (WGS) entry which is preliminary data.</text>
</comment>
<feature type="region of interest" description="Disordered" evidence="2">
    <location>
        <begin position="991"/>
        <end position="1014"/>
    </location>
</feature>
<feature type="region of interest" description="Disordered" evidence="2">
    <location>
        <begin position="1808"/>
        <end position="1831"/>
    </location>
</feature>
<dbReference type="InterPro" id="IPR035441">
    <property type="entry name" value="TFIIS/LEDGF_dom_sf"/>
</dbReference>
<dbReference type="PANTHER" id="PTHR33400:SF2">
    <property type="entry name" value="ZINC FINGER CCCH DOMAIN-CONTAINING PROTEIN 6"/>
    <property type="match status" value="1"/>
</dbReference>
<feature type="region of interest" description="Disordered" evidence="2">
    <location>
        <begin position="1179"/>
        <end position="1237"/>
    </location>
</feature>
<reference evidence="3 4" key="1">
    <citation type="submission" date="2024-09" db="EMBL/GenBank/DDBJ databases">
        <title>Chromosome-scale assembly of Riccia sorocarpa.</title>
        <authorList>
            <person name="Paukszto L."/>
        </authorList>
    </citation>
    <scope>NUCLEOTIDE SEQUENCE [LARGE SCALE GENOMIC DNA]</scope>
    <source>
        <strain evidence="3">LP-2024</strain>
        <tissue evidence="3">Aerial parts of the thallus</tissue>
    </source>
</reference>
<feature type="compositionally biased region" description="Polar residues" evidence="2">
    <location>
        <begin position="1141"/>
        <end position="1157"/>
    </location>
</feature>
<name>A0ABD3H7M6_9MARC</name>
<evidence type="ECO:0000313" key="3">
    <source>
        <dbReference type="EMBL" id="KAL3686154.1"/>
    </source>
</evidence>
<sequence length="1942" mass="210780">MDPVSEPSGTFLASNDLMEGTAEVQGPNLDSSMAVTSEVAYEGCDLRPGIEFSSYLRMEFSSDILSAVGGSSRDTVKSQDNLEITSTRPDMHFIPEIPFTQRDNSNSLGHVSYTSLSGNPHSEMESDLDAYRSEALYSCPVQLEASEPSTLRELQRQPQDDPVIFESTDDYRKPPASTSQIESLVNVVALAASSSLARTSVDAGMPERVSCGQCEGYPVSSGARIRRYESLPPNSLPFSSQETENEATAFSLSGINGGRDGFSTTIQSARSLTAPASPASTQTNMTTVDEKSFTSSSFSKGSVATFSFEFPPGEASAADGSELYSSSPMRKIPEAVLEETPGSCTTSKDTQEVSDYGLEDPDVGLPAHIPHDGNSLSGDKELANPKAETSELNPAEQVSCGQLAARTECPVAASTSEPPEVSSGEDSYDDHGPGFAQVPVDDYVATSLPSVQVIRVPQLPPRLNRIAPFLVGSEKDMDRLAFPHASQQTLPFHSLADMSEVGRDPGLTGSSSLSAELPTLPRSRSQSGSGETEFFGESVGISQISFSKSDAVSCSEVVSSSTEGLPRKTDTALQTFQPGYLWDTPAYSGRLIPSLSAVASYFHRSRSPFRGRKTARRKRPRDSVIEGRGKISMETHQQELVVELENMIDAQKKAVLWQIDGLQRIVAVQCELTGDNPLSEDLIHELLGEDATEMRSSEQPSAEAQRYMSEVFAIKDMITKTETQEISSTSGATVSQIRDFFIAQKILVRKLMRQVLDETGRIAVRSGTDRSNALPNSNIGAQGHLGIHRLTSIDSMESYLELMRVERTFYGQMQLMQIILRTTAASSVLRRFSERGGLKVLHQWLVEAAAEEQTSVLRQLLKALAHLPITSAAPHQLPALVQSVKNLRLYNNLDVSDQARALLVHWSRMLKQKVEAVKPSGSSGNKLVPVIEKKESLQPDSKAYGLPAQSSSGLTVFTLESSPTSGQPPAPAPLQIQQRWSTTLQPSESAVAAVSVSRKRQVSKSLGDHPKQRRKVQLVAETAGKTLPAIVSKSTAVKSSRPISTDDIYRAKKLQRLLREPRTNSREKPAQDPSIASQTAAKKELSALQQWRVSRDSQDNVPSTDHSPFNDEPFPFAAERSESSYLASRSAKPEGRCDQASAPTLSQHPGIITPTSSPACRCIITPTSSPHRPQLIISRSTSQEHPQMNISPISSPDRQGGVMKPTSPRAPPRSLTTPSTSKDERKRPVASKSSVSSEDLLQITTIVDFGKQDSCGMRCSCTSGQGGLLAISPYCSKIGQLESLNLSESDHLPKADMAGPDISHVLRECNKASGEEGKYAPKEIFADGEHQQQVEQAQTFSVRSRTPPEEVAVPEKVVDDMSGSWIALNEPRMIDYYASLRSTMIRWRIPPAYHVDPQWSVAVGEESKEKGIQSARVKREEEAYYPDSSCIPSDPKDPWEEEPNYDDSLTFEVYLDNSRCKPPSATQIQADYWSSLHTTASGTPPSIITEETPSNMFRSQNVPGCCRDTTRERLGFSGLELLLQQVSAGGGVAHDPALLSLLLQNPELVSQFSSGHSYAQTGVVNQGVLTVSIDVPKEPDNTANFGSGFRIHAGDTCLDRFGASGIEGIGLQSTYAAPPITQLPSAGMGVEGSTLKHLHGKIGDQQNSGFVSQAGSDAQYTALQMPPTVGNKSGLEQARIAPPLPPLPPPQPLPLMIVGCNQVLRPSVQPQTSKVTSWPESHGWDNVRAPLIAAQAGKEQLHMSPQTTMSPKVRSPDYGVIGVPQVEVNPVVCRQEMHILSQGQRSSGCHLVVSHSVNDNAEIQVGQESAVDRNSRWLRPPGPPGRPTLPDAQLRPIAAEYSDLLGTRDAHVTDNVGFIIPNNRGRAGPPTPYKDIYTPSPPPYPASQQRHQTPERFVRPGLTTGVPPFPVGRDLRPYQPKPPLQPWNLGNGSWRPFWRGPQ</sequence>
<feature type="region of interest" description="Disordered" evidence="2">
    <location>
        <begin position="1878"/>
        <end position="1932"/>
    </location>
</feature>
<dbReference type="Proteomes" id="UP001633002">
    <property type="component" value="Unassembled WGS sequence"/>
</dbReference>
<gene>
    <name evidence="3" type="ORF">R1sor_004176</name>
</gene>
<evidence type="ECO:0000256" key="1">
    <source>
        <dbReference type="ARBA" id="ARBA00023125"/>
    </source>
</evidence>
<feature type="compositionally biased region" description="Polar residues" evidence="2">
    <location>
        <begin position="1179"/>
        <end position="1197"/>
    </location>
</feature>
<proteinExistence type="predicted"/>
<dbReference type="SUPFAM" id="SSF47676">
    <property type="entry name" value="Conserved domain common to transcription factors TFIIS, elongin A, CRSP70"/>
    <property type="match status" value="1"/>
</dbReference>
<evidence type="ECO:0000256" key="2">
    <source>
        <dbReference type="SAM" id="MobiDB-lite"/>
    </source>
</evidence>
<organism evidence="3 4">
    <name type="scientific">Riccia sorocarpa</name>
    <dbReference type="NCBI Taxonomy" id="122646"/>
    <lineage>
        <taxon>Eukaryota</taxon>
        <taxon>Viridiplantae</taxon>
        <taxon>Streptophyta</taxon>
        <taxon>Embryophyta</taxon>
        <taxon>Marchantiophyta</taxon>
        <taxon>Marchantiopsida</taxon>
        <taxon>Marchantiidae</taxon>
        <taxon>Marchantiales</taxon>
        <taxon>Ricciaceae</taxon>
        <taxon>Riccia</taxon>
    </lineage>
</organism>